<sequence length="200" mass="23383">MGTRGLIGYILRNKQRKAAYNHWDSYPQGQGHWIAQFIAGQPPSSWVESEDEGAPVPEDVKKRYLADGGIWQHKFPHGGPQNWFDEFDFKGLSEDEKQSLIEKKKRKAAELLMNDDFDDSLEDLDWDAVLKGGRLSHLVDYTGFLQGFDCEWAYFIDFNNQKMDIWAGDYFIGEVTFSTLRDDKNYMKKRNWSDDEDEDY</sequence>
<dbReference type="AlphaFoldDB" id="A0A1E3KF31"/>
<gene>
    <name evidence="1" type="ORF">I350_00293</name>
</gene>
<accession>A0A1E3KF31</accession>
<dbReference type="EMBL" id="MEKH01000001">
    <property type="protein sequence ID" value="ODO11513.1"/>
    <property type="molecule type" value="Genomic_DNA"/>
</dbReference>
<name>A0A1E3KF31_9TREE</name>
<comment type="caution">
    <text evidence="1">The sequence shown here is derived from an EMBL/GenBank/DDBJ whole genome shotgun (WGS) entry which is preliminary data.</text>
</comment>
<reference evidence="1 2" key="1">
    <citation type="submission" date="2016-06" db="EMBL/GenBank/DDBJ databases">
        <title>Evolution of pathogenesis and genome organization in the Tremellales.</title>
        <authorList>
            <person name="Cuomo C."/>
            <person name="Litvintseva A."/>
            <person name="Heitman J."/>
            <person name="Chen Y."/>
            <person name="Sun S."/>
            <person name="Springer D."/>
            <person name="Dromer F."/>
            <person name="Young S."/>
            <person name="Zeng Q."/>
            <person name="Chapman S."/>
            <person name="Gujja S."/>
            <person name="Saif S."/>
            <person name="Birren B."/>
        </authorList>
    </citation>
    <scope>NUCLEOTIDE SEQUENCE [LARGE SCALE GENOMIC DNA]</scope>
    <source>
        <strain evidence="1 2">CBS 6273</strain>
    </source>
</reference>
<protein>
    <submittedName>
        <fullName evidence="1">Uncharacterized protein</fullName>
    </submittedName>
</protein>
<proteinExistence type="predicted"/>
<organism evidence="1 2">
    <name type="scientific">Cryptococcus amylolentus CBS 6273</name>
    <dbReference type="NCBI Taxonomy" id="1296118"/>
    <lineage>
        <taxon>Eukaryota</taxon>
        <taxon>Fungi</taxon>
        <taxon>Dikarya</taxon>
        <taxon>Basidiomycota</taxon>
        <taxon>Agaricomycotina</taxon>
        <taxon>Tremellomycetes</taxon>
        <taxon>Tremellales</taxon>
        <taxon>Cryptococcaceae</taxon>
        <taxon>Cryptococcus</taxon>
    </lineage>
</organism>
<evidence type="ECO:0000313" key="1">
    <source>
        <dbReference type="EMBL" id="ODO11513.1"/>
    </source>
</evidence>
<evidence type="ECO:0000313" key="2">
    <source>
        <dbReference type="Proteomes" id="UP000095149"/>
    </source>
</evidence>
<dbReference type="Proteomes" id="UP000095149">
    <property type="component" value="Unassembled WGS sequence"/>
</dbReference>